<comment type="similarity">
    <text evidence="2">Belongs to the ABC transporter superfamily. ABCC family. Conjugate transporter (TC 3.A.1.208) subfamily.</text>
</comment>
<accession>A0A8C9WSR5</accession>
<evidence type="ECO:0000313" key="18">
    <source>
        <dbReference type="Proteomes" id="UP000694397"/>
    </source>
</evidence>
<keyword evidence="11 14" id="KW-0472">Membrane</keyword>
<dbReference type="FunFam" id="3.40.50.300:FF:000074">
    <property type="entry name" value="Multidrug resistance-associated protein 5 isoform 1"/>
    <property type="match status" value="1"/>
</dbReference>
<dbReference type="GO" id="GO:0005886">
    <property type="term" value="C:plasma membrane"/>
    <property type="evidence" value="ECO:0007669"/>
    <property type="project" value="UniProtKB-SubCell"/>
</dbReference>
<comment type="subcellular location">
    <subcellularLocation>
        <location evidence="1">Cell membrane</location>
        <topology evidence="1">Multi-pass membrane protein</topology>
    </subcellularLocation>
</comment>
<dbReference type="GO" id="GO:0015431">
    <property type="term" value="F:ABC-type glutathione S-conjugate transporter activity"/>
    <property type="evidence" value="ECO:0007669"/>
    <property type="project" value="UniProtKB-EC"/>
</dbReference>
<dbReference type="FunFam" id="3.40.50.300:FF:000293">
    <property type="entry name" value="ATP binding cassette subfamily C member 1"/>
    <property type="match status" value="1"/>
</dbReference>
<evidence type="ECO:0000256" key="2">
    <source>
        <dbReference type="ARBA" id="ARBA00009726"/>
    </source>
</evidence>
<evidence type="ECO:0000256" key="8">
    <source>
        <dbReference type="ARBA" id="ARBA00022840"/>
    </source>
</evidence>
<comment type="catalytic activity">
    <reaction evidence="13">
        <text>leukotriene C4(in) + ATP + H2O = leukotriene C4(out) + ADP + phosphate + H(+)</text>
        <dbReference type="Rhea" id="RHEA:38963"/>
        <dbReference type="ChEBI" id="CHEBI:15377"/>
        <dbReference type="ChEBI" id="CHEBI:15378"/>
        <dbReference type="ChEBI" id="CHEBI:30616"/>
        <dbReference type="ChEBI" id="CHEBI:43474"/>
        <dbReference type="ChEBI" id="CHEBI:57973"/>
        <dbReference type="ChEBI" id="CHEBI:456216"/>
    </reaction>
    <physiologicalReaction direction="left-to-right" evidence="13">
        <dbReference type="Rhea" id="RHEA:38964"/>
    </physiologicalReaction>
</comment>
<feature type="transmembrane region" description="Helical" evidence="14">
    <location>
        <begin position="449"/>
        <end position="475"/>
    </location>
</feature>
<dbReference type="CDD" id="cd03250">
    <property type="entry name" value="ABCC_MRP_domain1"/>
    <property type="match status" value="1"/>
</dbReference>
<dbReference type="InterPro" id="IPR011527">
    <property type="entry name" value="ABC1_TM_dom"/>
</dbReference>
<evidence type="ECO:0000259" key="16">
    <source>
        <dbReference type="PROSITE" id="PS50929"/>
    </source>
</evidence>
<keyword evidence="4" id="KW-1003">Cell membrane</keyword>
<dbReference type="Ensembl" id="ENSSFOT00015049918.1">
    <property type="protein sequence ID" value="ENSSFOP00015078155.1"/>
    <property type="gene ID" value="ENSSFOG00015015107.2"/>
</dbReference>
<dbReference type="PROSITE" id="PS50893">
    <property type="entry name" value="ABC_TRANSPORTER_2"/>
    <property type="match status" value="2"/>
</dbReference>
<dbReference type="Pfam" id="PF00664">
    <property type="entry name" value="ABC_membrane"/>
    <property type="match status" value="2"/>
</dbReference>
<evidence type="ECO:0000256" key="14">
    <source>
        <dbReference type="SAM" id="Phobius"/>
    </source>
</evidence>
<organism evidence="17 18">
    <name type="scientific">Scleropages formosus</name>
    <name type="common">Asian bonytongue</name>
    <name type="synonym">Osteoglossum formosum</name>
    <dbReference type="NCBI Taxonomy" id="113540"/>
    <lineage>
        <taxon>Eukaryota</taxon>
        <taxon>Metazoa</taxon>
        <taxon>Chordata</taxon>
        <taxon>Craniata</taxon>
        <taxon>Vertebrata</taxon>
        <taxon>Euteleostomi</taxon>
        <taxon>Actinopterygii</taxon>
        <taxon>Neopterygii</taxon>
        <taxon>Teleostei</taxon>
        <taxon>Osteoglossocephala</taxon>
        <taxon>Osteoglossomorpha</taxon>
        <taxon>Osteoglossiformes</taxon>
        <taxon>Osteoglossidae</taxon>
        <taxon>Scleropages</taxon>
    </lineage>
</organism>
<evidence type="ECO:0000256" key="6">
    <source>
        <dbReference type="ARBA" id="ARBA00022737"/>
    </source>
</evidence>
<dbReference type="GO" id="GO:0005524">
    <property type="term" value="F:ATP binding"/>
    <property type="evidence" value="ECO:0007669"/>
    <property type="project" value="UniProtKB-KW"/>
</dbReference>
<gene>
    <name evidence="17" type="primary">LOC108937236</name>
</gene>
<reference evidence="17 18" key="1">
    <citation type="submission" date="2019-04" db="EMBL/GenBank/DDBJ databases">
        <authorList>
            <consortium name="Wellcome Sanger Institute Data Sharing"/>
        </authorList>
    </citation>
    <scope>NUCLEOTIDE SEQUENCE [LARGE SCALE GENOMIC DNA]</scope>
</reference>
<dbReference type="SUPFAM" id="SSF52540">
    <property type="entry name" value="P-loop containing nucleoside triphosphate hydrolases"/>
    <property type="match status" value="2"/>
</dbReference>
<evidence type="ECO:0000256" key="1">
    <source>
        <dbReference type="ARBA" id="ARBA00004651"/>
    </source>
</evidence>
<dbReference type="Pfam" id="PF00005">
    <property type="entry name" value="ABC_tran"/>
    <property type="match status" value="2"/>
</dbReference>
<dbReference type="NCBIfam" id="TIGR00957">
    <property type="entry name" value="MRP_assoc_pro"/>
    <property type="match status" value="1"/>
</dbReference>
<keyword evidence="8" id="KW-0067">ATP-binding</keyword>
<dbReference type="PROSITE" id="PS00211">
    <property type="entry name" value="ABC_TRANSPORTER_1"/>
    <property type="match status" value="2"/>
</dbReference>
<feature type="domain" description="ABC transmembrane type-1" evidence="16">
    <location>
        <begin position="924"/>
        <end position="1123"/>
    </location>
</feature>
<dbReference type="PANTHER" id="PTHR24223">
    <property type="entry name" value="ATP-BINDING CASSETTE SUB-FAMILY C"/>
    <property type="match status" value="1"/>
</dbReference>
<dbReference type="InterPro" id="IPR027417">
    <property type="entry name" value="P-loop_NTPase"/>
</dbReference>
<keyword evidence="5 14" id="KW-0812">Transmembrane</keyword>
<evidence type="ECO:0000256" key="4">
    <source>
        <dbReference type="ARBA" id="ARBA00022475"/>
    </source>
</evidence>
<feature type="domain" description="ABC transporter" evidence="15">
    <location>
        <begin position="1162"/>
        <end position="1394"/>
    </location>
</feature>
<name>A0A8C9WSR5_SCLFO</name>
<evidence type="ECO:0000256" key="5">
    <source>
        <dbReference type="ARBA" id="ARBA00022692"/>
    </source>
</evidence>
<keyword evidence="3" id="KW-0813">Transport</keyword>
<feature type="transmembrane region" description="Helical" evidence="14">
    <location>
        <begin position="87"/>
        <end position="107"/>
    </location>
</feature>
<evidence type="ECO:0000256" key="7">
    <source>
        <dbReference type="ARBA" id="ARBA00022741"/>
    </source>
</evidence>
<keyword evidence="18" id="KW-1185">Reference proteome</keyword>
<dbReference type="InterPro" id="IPR050173">
    <property type="entry name" value="ABC_transporter_C-like"/>
</dbReference>
<dbReference type="CDD" id="cd18603">
    <property type="entry name" value="ABC_6TM_MRP1_2_3_6_D2_like"/>
    <property type="match status" value="1"/>
</dbReference>
<dbReference type="PANTHER" id="PTHR24223:SF339">
    <property type="entry name" value="ATP-BINDING CASSETTE SUB-FAMILY C MEMBER 6"/>
    <property type="match status" value="1"/>
</dbReference>
<dbReference type="GO" id="GO:0016887">
    <property type="term" value="F:ATP hydrolysis activity"/>
    <property type="evidence" value="ECO:0007669"/>
    <property type="project" value="InterPro"/>
</dbReference>
<dbReference type="Gene3D" id="3.40.50.300">
    <property type="entry name" value="P-loop containing nucleotide triphosphate hydrolases"/>
    <property type="match status" value="2"/>
</dbReference>
<reference evidence="17" key="3">
    <citation type="submission" date="2025-09" db="UniProtKB">
        <authorList>
            <consortium name="Ensembl"/>
        </authorList>
    </citation>
    <scope>IDENTIFICATION</scope>
</reference>
<evidence type="ECO:0000256" key="3">
    <source>
        <dbReference type="ARBA" id="ARBA00022448"/>
    </source>
</evidence>
<dbReference type="InterPro" id="IPR017871">
    <property type="entry name" value="ABC_transporter-like_CS"/>
</dbReference>
<keyword evidence="6" id="KW-0677">Repeat</keyword>
<feature type="transmembrane region" description="Helical" evidence="14">
    <location>
        <begin position="968"/>
        <end position="996"/>
    </location>
</feature>
<proteinExistence type="inferred from homology"/>
<keyword evidence="7" id="KW-0547">Nucleotide-binding</keyword>
<evidence type="ECO:0000256" key="10">
    <source>
        <dbReference type="ARBA" id="ARBA00022989"/>
    </source>
</evidence>
<protein>
    <recommendedName>
        <fullName evidence="12">ABC-type glutathione-S-conjugate transporter</fullName>
        <ecNumber evidence="12">7.6.2.3</ecNumber>
    </recommendedName>
</protein>
<feature type="transmembrane region" description="Helical" evidence="14">
    <location>
        <begin position="268"/>
        <end position="285"/>
    </location>
</feature>
<dbReference type="FunFam" id="1.20.1560.10:FF:000032">
    <property type="entry name" value="ATP-binding cassette sub-family C member 6"/>
    <property type="match status" value="1"/>
</dbReference>
<dbReference type="PROSITE" id="PS50929">
    <property type="entry name" value="ABC_TM1F"/>
    <property type="match status" value="2"/>
</dbReference>
<dbReference type="Gene3D" id="1.20.1560.10">
    <property type="entry name" value="ABC transporter type 1, transmembrane domain"/>
    <property type="match status" value="2"/>
</dbReference>
<evidence type="ECO:0000256" key="9">
    <source>
        <dbReference type="ARBA" id="ARBA00022967"/>
    </source>
</evidence>
<dbReference type="SMART" id="SM00382">
    <property type="entry name" value="AAA"/>
    <property type="match status" value="2"/>
</dbReference>
<feature type="transmembrane region" description="Helical" evidence="14">
    <location>
        <begin position="842"/>
        <end position="860"/>
    </location>
</feature>
<dbReference type="EC" id="7.6.2.3" evidence="12"/>
<dbReference type="InterPro" id="IPR005292">
    <property type="entry name" value="MRP"/>
</dbReference>
<dbReference type="CDD" id="cd18595">
    <property type="entry name" value="ABC_6TM_MRP1_2_3_6_D1_like"/>
    <property type="match status" value="1"/>
</dbReference>
<feature type="transmembrane region" description="Helical" evidence="14">
    <location>
        <begin position="342"/>
        <end position="364"/>
    </location>
</feature>
<keyword evidence="10 14" id="KW-1133">Transmembrane helix</keyword>
<evidence type="ECO:0000259" key="15">
    <source>
        <dbReference type="PROSITE" id="PS50893"/>
    </source>
</evidence>
<dbReference type="SUPFAM" id="SSF90123">
    <property type="entry name" value="ABC transporter transmembrane region"/>
    <property type="match status" value="2"/>
</dbReference>
<evidence type="ECO:0000256" key="11">
    <source>
        <dbReference type="ARBA" id="ARBA00023136"/>
    </source>
</evidence>
<dbReference type="Proteomes" id="UP000694397">
    <property type="component" value="Chromosome 8"/>
</dbReference>
<feature type="transmembrane region" description="Helical" evidence="14">
    <location>
        <begin position="370"/>
        <end position="389"/>
    </location>
</feature>
<evidence type="ECO:0000256" key="13">
    <source>
        <dbReference type="ARBA" id="ARBA00047523"/>
    </source>
</evidence>
<evidence type="ECO:0000256" key="12">
    <source>
        <dbReference type="ARBA" id="ARBA00024220"/>
    </source>
</evidence>
<evidence type="ECO:0000313" key="17">
    <source>
        <dbReference type="Ensembl" id="ENSSFOP00015078155.1"/>
    </source>
</evidence>
<dbReference type="FunFam" id="1.20.1560.10:FF:000001">
    <property type="entry name" value="ATP-binding cassette subfamily C member 1"/>
    <property type="match status" value="1"/>
</dbReference>
<dbReference type="InterPro" id="IPR003593">
    <property type="entry name" value="AAA+_ATPase"/>
</dbReference>
<dbReference type="CDD" id="cd03244">
    <property type="entry name" value="ABCC_MRP_domain2"/>
    <property type="match status" value="1"/>
</dbReference>
<dbReference type="GeneTree" id="ENSGT00940000165591"/>
<dbReference type="InterPro" id="IPR003439">
    <property type="entry name" value="ABC_transporter-like_ATP-bd"/>
</dbReference>
<feature type="domain" description="ABC transporter" evidence="15">
    <location>
        <begin position="530"/>
        <end position="760"/>
    </location>
</feature>
<feature type="transmembrane region" description="Helical" evidence="14">
    <location>
        <begin position="809"/>
        <end position="830"/>
    </location>
</feature>
<keyword evidence="9" id="KW-1278">Translocase</keyword>
<dbReference type="InterPro" id="IPR036640">
    <property type="entry name" value="ABC1_TM_sf"/>
</dbReference>
<feature type="transmembrane region" description="Helical" evidence="14">
    <location>
        <begin position="6"/>
        <end position="26"/>
    </location>
</feature>
<feature type="domain" description="ABC transmembrane type-1" evidence="16">
    <location>
        <begin position="223"/>
        <end position="513"/>
    </location>
</feature>
<sequence>QNTVLVWAPCVYLWICAPFYFLYLYCNDRGYIQLSNLLFHGMFHFPSYTFTRPFYDQDPNLCSDAPQVLVICTVHVERVRGCRSSPVLFIFWLLAVLCSLVPLRAKVRLAVDEVSETGVRYVAFFSYFSVQLAQLLLCCFAEQPSSAAKPNPCPVQDASFLSKILFWWFSGLVVKGYRKPLQVEDLWSLREEDTSKRIISSVEEEWQCCHLRWLHPSKCTNRSSTAEMTLAILPLQTTTAITHNIDRTLLHSLLLGFMRDEDAPLWKGYFYASLMFLLSCLQSLFNHQYMYMCFTVGMRVKTAVMGLVYRKTLVINSAARRTCTVGEIVNLVSADTQKLMDFVVYFNAVWMAPIEIALCLFFLWQHLGPSALAGIATVILIFPLNGFIAKKRSKLQEIQMKYMDGRIKLMNEILNGIKFLKFYAWEKAFQNQVLDYREKELKALKKSQILYSISIASFSSSSFLVAFAMFGVYILMDHKNVLDAQKVFVSMALINILKTPLSQLPFAMSTTMQAAVSLKRLGKFLCQDELKASNVDKGPPSPGTVEPKSPQDNVVSLHIVIRGSLVAVVGHVGSGKSSLLSAMLGEMEKRSGQISVKGSVAYVPQQAWIQNASLRDNIMFGQDRKESWYKQVVEACALTPDLKILPAGDETEIGEKGLNLSGGQKQRVSLARAVYRKADVYLLDDPLSAVDTHVGQHIFDKVVGPKGVLKDKTRILVTHGLSFLPQADLILVMVDGEITEIGSYMDLLGQQGAFADLILQNMDPMSDPDDDPVEDLGRLTKADRAHTGRVGQLVMRKFSFVGRKKLDSLILQIPSSTVTMSFCPYCIFLGLSQVKLEMYVEYFQTIGLRFILPIIFLYVFQQAASLSYNYWLSLWADDPVVNGTQIDADLKLGVFGALGVAQGWLVNHCKAASCLEPSTGFHILGVAVFGTTCTPSGNLLNRFSKEIDAIDCMIPDGLKMMLSYLFKLLEVCIIVLMATPFAMVVILPLTILYAFIQSFYVATSCQLRRLESVSRSPIYTHFNETVQGASVIRAFGEQPRFILEANSRVDHNQTSYFPRFVATRWLAVNLEFLGNILVLAASVLSVMGKDTLSPGIVGLAVSHSLQVTGILSWIVRSWTDVENNIVSVERVKEYADTPKEAPWAMEDVSLPASWPHTGAIELQEYGLQYRKGLEWAVKDISLCIQEREKVGIVGRTGAGKSSLALGIFRILEAAKGDIFIDGVNIAEIGLHDLRSRITIIPQDPVLFSGTLRMNLDPFNSYSDDDVWSALEFAHLKDFVSGLPEKLNYECSEGGENLSLGQRQLLCLARALLRKTKVLVLDEATAAVDLEMDNLIQTTIRSQFEGCTVLTIAHRLNTIMDYTRVIVMDKGHIVEIDSPSGLIAQRGQFYSMCREAGLV</sequence>
<reference evidence="17" key="2">
    <citation type="submission" date="2025-08" db="UniProtKB">
        <authorList>
            <consortium name="Ensembl"/>
        </authorList>
    </citation>
    <scope>IDENTIFICATION</scope>
</reference>